<dbReference type="EMBL" id="JACOQI010000067">
    <property type="protein sequence ID" value="MBC5772340.1"/>
    <property type="molecule type" value="Genomic_DNA"/>
</dbReference>
<sequence>MNISDADAQALVDMAQDLIDNDFRLLEFRLGPTDITSSSNWRDVLAHPLIHGLAQHYRAMNVSLTMLSDRGLEELAGVIDPLMAGKKLSVSIPMALKQTNNQKYLGELRKRILYFKSLFKETDFNRVYANFNLIDDNITHLNQDTYRAAHELDLGVPVFSEFPFPHTRKGMGNLMVLNQLNRDLYQFSEFLKTQVNTKIYRPLIPNVVDGFEFVYRSGSLYHAPVVSENLPIFEPRFELAQPWNADSVLSFREQGYYEDLVALAEHEECGGCCFLDYCSRGSVKPLMDLLGRADCLTGLRNRWDLQLHRQD</sequence>
<organism evidence="1 2">
    <name type="scientific">Dysosmobacter segnis</name>
    <dbReference type="NCBI Taxonomy" id="2763042"/>
    <lineage>
        <taxon>Bacteria</taxon>
        <taxon>Bacillati</taxon>
        <taxon>Bacillota</taxon>
        <taxon>Clostridia</taxon>
        <taxon>Eubacteriales</taxon>
        <taxon>Oscillospiraceae</taxon>
        <taxon>Dysosmobacter</taxon>
    </lineage>
</organism>
<reference evidence="1" key="1">
    <citation type="submission" date="2020-08" db="EMBL/GenBank/DDBJ databases">
        <title>Genome public.</title>
        <authorList>
            <person name="Liu C."/>
            <person name="Sun Q."/>
        </authorList>
    </citation>
    <scope>NUCLEOTIDE SEQUENCE</scope>
    <source>
        <strain evidence="1">BX15</strain>
    </source>
</reference>
<dbReference type="Proteomes" id="UP000620327">
    <property type="component" value="Unassembled WGS sequence"/>
</dbReference>
<name>A0A923S919_9FIRM</name>
<comment type="caution">
    <text evidence="1">The sequence shown here is derived from an EMBL/GenBank/DDBJ whole genome shotgun (WGS) entry which is preliminary data.</text>
</comment>
<proteinExistence type="predicted"/>
<dbReference type="AlphaFoldDB" id="A0A923S919"/>
<gene>
    <name evidence="1" type="ORF">H8Z83_18910</name>
</gene>
<keyword evidence="2" id="KW-1185">Reference proteome</keyword>
<dbReference type="RefSeq" id="WP_187016446.1">
    <property type="nucleotide sequence ID" value="NZ_JACOQI010000067.1"/>
</dbReference>
<evidence type="ECO:0000313" key="1">
    <source>
        <dbReference type="EMBL" id="MBC5772340.1"/>
    </source>
</evidence>
<evidence type="ECO:0000313" key="2">
    <source>
        <dbReference type="Proteomes" id="UP000620327"/>
    </source>
</evidence>
<accession>A0A923S919</accession>
<protein>
    <submittedName>
        <fullName evidence="1">Uncharacterized protein</fullName>
    </submittedName>
</protein>